<dbReference type="GO" id="GO:0005764">
    <property type="term" value="C:lysosome"/>
    <property type="evidence" value="ECO:0007669"/>
    <property type="project" value="TreeGrafter"/>
</dbReference>
<dbReference type="AlphaFoldDB" id="A0A0E2E2F2"/>
<dbReference type="GO" id="GO:0016139">
    <property type="term" value="P:glycoside catabolic process"/>
    <property type="evidence" value="ECO:0007669"/>
    <property type="project" value="TreeGrafter"/>
</dbReference>
<dbReference type="EMBL" id="AGDV01000020">
    <property type="protein sequence ID" value="EMB31520.1"/>
    <property type="molecule type" value="Genomic_DNA"/>
</dbReference>
<dbReference type="Gene3D" id="3.20.20.80">
    <property type="entry name" value="Glycosidases"/>
    <property type="match status" value="1"/>
</dbReference>
<evidence type="ECO:0000256" key="4">
    <source>
        <dbReference type="ARBA" id="ARBA00022729"/>
    </source>
</evidence>
<comment type="similarity">
    <text evidence="2">Belongs to the glycosyl hydrolase 29 family.</text>
</comment>
<dbReference type="InterPro" id="IPR016286">
    <property type="entry name" value="FUC_metazoa-typ"/>
</dbReference>
<dbReference type="SMART" id="SM00812">
    <property type="entry name" value="Alpha_L_fucos"/>
    <property type="match status" value="1"/>
</dbReference>
<evidence type="ECO:0000256" key="1">
    <source>
        <dbReference type="ARBA" id="ARBA00004071"/>
    </source>
</evidence>
<evidence type="ECO:0000256" key="2">
    <source>
        <dbReference type="ARBA" id="ARBA00007951"/>
    </source>
</evidence>
<sequence>MLNFCCFKSIFAHLKSLILSYILNIMKPDKITQWQKLGFGMFIHYGLYSLCGGVWKGESVKRGYSEQILSHGKIPKEEYKALQNKFTCKNFDAEKICALAKAAGMKYIIITAKHHDGFCLFDTKTTDYNSVKAPAKRDLIAELSQACKKNGLKFGLYFSWIDWNCEYALPISDHNSDKIPPKHQKVNIEQLKELFTNYGPLCELWMDMGYPTKKQSEEVRALAQKLQLDMMINGRIWNDCGDFCTMGDNKFPDKSLNVPWQTPASIYHETWGYRSWQRRDDKNKKAQELIESLIRVRAMGGNYLLNIGPKGDGSVVAFEAEVLKKIGSFFKSKTPSQGCAKKLCKKLNLDLPQDSILELNGEKNEIPFTKKLYRFTGKDYYSSHFICTELELNLKISKGLYKTNFWTISLVRKKPLSQDEVLEINGKEFCFPANKKELEIFKNIKIESVLKISVSTGGTPSLRKALKQDNLILRVEGK</sequence>
<evidence type="ECO:0000259" key="7">
    <source>
        <dbReference type="Pfam" id="PF01120"/>
    </source>
</evidence>
<organism evidence="8">
    <name type="scientific">Treponema denticola H-22</name>
    <dbReference type="NCBI Taxonomy" id="999432"/>
    <lineage>
        <taxon>Bacteria</taxon>
        <taxon>Pseudomonadati</taxon>
        <taxon>Spirochaetota</taxon>
        <taxon>Spirochaetia</taxon>
        <taxon>Spirochaetales</taxon>
        <taxon>Treponemataceae</taxon>
        <taxon>Treponema</taxon>
    </lineage>
</organism>
<dbReference type="RefSeq" id="WP_002672618.1">
    <property type="nucleotide sequence ID" value="NZ_CM001795.1"/>
</dbReference>
<dbReference type="PATRIC" id="fig|999432.5.peg.1972"/>
<evidence type="ECO:0000313" key="8">
    <source>
        <dbReference type="EMBL" id="EMB31520.1"/>
    </source>
</evidence>
<keyword evidence="5" id="KW-0378">Hydrolase</keyword>
<comment type="function">
    <text evidence="1">Alpha-L-fucosidase is responsible for hydrolyzing the alpha-1,6-linked fucose joined to the reducing-end N-acetylglucosamine of the carbohydrate moieties of glycoproteins.</text>
</comment>
<gene>
    <name evidence="8" type="ORF">HMPREF9726_01900</name>
</gene>
<comment type="caution">
    <text evidence="8">The sequence shown here is derived from an EMBL/GenBank/DDBJ whole genome shotgun (WGS) entry which is preliminary data.</text>
</comment>
<keyword evidence="4" id="KW-0732">Signal</keyword>
<reference evidence="8" key="1">
    <citation type="submission" date="2012-01" db="EMBL/GenBank/DDBJ databases">
        <title>The Genome Sequence of Treponema denticola H-22.</title>
        <authorList>
            <consortium name="The Broad Institute Genome Sequencing Platform"/>
            <person name="Earl A."/>
            <person name="Ward D."/>
            <person name="Feldgarden M."/>
            <person name="Gevers D."/>
            <person name="Blanton J.M."/>
            <person name="Fenno C.J."/>
            <person name="Baranova O.V."/>
            <person name="Mathney J."/>
            <person name="Dewhirst F.E."/>
            <person name="Izard J."/>
            <person name="Young S.K."/>
            <person name="Zeng Q."/>
            <person name="Gargeya S."/>
            <person name="Fitzgerald M."/>
            <person name="Haas B."/>
            <person name="Abouelleil A."/>
            <person name="Alvarado L."/>
            <person name="Arachchi H.M."/>
            <person name="Berlin A."/>
            <person name="Chapman S.B."/>
            <person name="Gearin G."/>
            <person name="Goldberg J."/>
            <person name="Griggs A."/>
            <person name="Gujja S."/>
            <person name="Hansen M."/>
            <person name="Heiman D."/>
            <person name="Howarth C."/>
            <person name="Larimer J."/>
            <person name="Lui A."/>
            <person name="MacDonald P.J.P."/>
            <person name="McCowen C."/>
            <person name="Montmayeur A."/>
            <person name="Murphy C."/>
            <person name="Neiman D."/>
            <person name="Pearson M."/>
            <person name="Priest M."/>
            <person name="Roberts A."/>
            <person name="Saif S."/>
            <person name="Shea T."/>
            <person name="Sisk P."/>
            <person name="Stolte C."/>
            <person name="Sykes S."/>
            <person name="Wortman J."/>
            <person name="Nusbaum C."/>
            <person name="Birren B."/>
        </authorList>
    </citation>
    <scope>NUCLEOTIDE SEQUENCE [LARGE SCALE GENOMIC DNA]</scope>
    <source>
        <strain evidence="8">H-22</strain>
    </source>
</reference>
<accession>A0A0E2E2F2</accession>
<dbReference type="GO" id="GO:0004560">
    <property type="term" value="F:alpha-L-fucosidase activity"/>
    <property type="evidence" value="ECO:0007669"/>
    <property type="project" value="InterPro"/>
</dbReference>
<feature type="domain" description="Glycoside hydrolase family 29 N-terminal" evidence="7">
    <location>
        <begin position="29"/>
        <end position="332"/>
    </location>
</feature>
<proteinExistence type="inferred from homology"/>
<dbReference type="InterPro" id="IPR017853">
    <property type="entry name" value="GH"/>
</dbReference>
<protein>
    <recommendedName>
        <fullName evidence="3">alpha-L-fucosidase</fullName>
        <ecNumber evidence="3">3.2.1.51</ecNumber>
    </recommendedName>
</protein>
<dbReference type="InterPro" id="IPR000933">
    <property type="entry name" value="Glyco_hydro_29"/>
</dbReference>
<dbReference type="PANTHER" id="PTHR10030:SF37">
    <property type="entry name" value="ALPHA-L-FUCOSIDASE-RELATED"/>
    <property type="match status" value="1"/>
</dbReference>
<name>A0A0E2E2F2_TREDN</name>
<dbReference type="PRINTS" id="PR00741">
    <property type="entry name" value="GLHYDRLASE29"/>
</dbReference>
<dbReference type="Pfam" id="PF01120">
    <property type="entry name" value="Alpha_L_fucos"/>
    <property type="match status" value="1"/>
</dbReference>
<dbReference type="SUPFAM" id="SSF51445">
    <property type="entry name" value="(Trans)glycosidases"/>
    <property type="match status" value="1"/>
</dbReference>
<keyword evidence="6" id="KW-0326">Glycosidase</keyword>
<evidence type="ECO:0000256" key="3">
    <source>
        <dbReference type="ARBA" id="ARBA00012662"/>
    </source>
</evidence>
<dbReference type="HOGENOM" id="CLU_002934_0_0_12"/>
<dbReference type="Proteomes" id="UP000011705">
    <property type="component" value="Chromosome"/>
</dbReference>
<dbReference type="PANTHER" id="PTHR10030">
    <property type="entry name" value="ALPHA-L-FUCOSIDASE"/>
    <property type="match status" value="1"/>
</dbReference>
<evidence type="ECO:0000256" key="5">
    <source>
        <dbReference type="ARBA" id="ARBA00022801"/>
    </source>
</evidence>
<dbReference type="EC" id="3.2.1.51" evidence="3"/>
<dbReference type="GO" id="GO:0006004">
    <property type="term" value="P:fucose metabolic process"/>
    <property type="evidence" value="ECO:0007669"/>
    <property type="project" value="InterPro"/>
</dbReference>
<evidence type="ECO:0000256" key="6">
    <source>
        <dbReference type="ARBA" id="ARBA00023295"/>
    </source>
</evidence>
<dbReference type="InterPro" id="IPR057739">
    <property type="entry name" value="Glyco_hydro_29_N"/>
</dbReference>